<sequence length="576" mass="65112">MRNHRIIARIRFWWNLFLLSALFLLFNAPLRAAPAQQRSAPVPLHAYPRPANDNGWGVHFSPGAATFEPVVIEYFVRELQEMGMKWTVILNEGTTPRQDALVDALVAAGIEPILRIYTLYNDPLPTNELQHLVRYYSARGVHYYQLYNEPNLAGEPGGWRPGEAISVDRIVDLWIPAARAVRDAGGYPSTPPLAPGGDYDDLQFWREFLDGVKARGAEDAFFGAWINVHNYGLNHPFAYPEEPINLLGQPVTPEELALYGLTPDQVDVEALNYWRSIDRSTNRPDGGRHKGDTILEDSNAFRKFEAYHYEFVRRFRFEIPVISTEGGWIIGDAQDQRYPPVTVQAQTTWLRQAYEYMLTSAPDYFFAFNPWIVTNYAGNGTTPWFEPHAWYKARCNTNPAEVRQVRGHTLPICGDGDVLPIVYVLKAHPMKHQARRLPDPNRVPIVQAAVVNPARASAPPPRIEEGVLRFDLKTWDAVATLAATTGLTPTQVLERLYDDVSLGTPSIEVATYRVHVPSEAVEVEQWGTTVRLTNITDEIVNIQLAEQVYTLLPHGSLVVQLPTVQYVMVPTRKVIR</sequence>
<dbReference type="InterPro" id="IPR017853">
    <property type="entry name" value="GH"/>
</dbReference>
<dbReference type="Proteomes" id="UP000050502">
    <property type="component" value="Unassembled WGS sequence"/>
</dbReference>
<dbReference type="SUPFAM" id="SSF51445">
    <property type="entry name" value="(Trans)glycosidases"/>
    <property type="match status" value="1"/>
</dbReference>
<accession>A0A0P6XUT6</accession>
<gene>
    <name evidence="1" type="ORF">SE16_05000</name>
</gene>
<evidence type="ECO:0000313" key="2">
    <source>
        <dbReference type="Proteomes" id="UP000050502"/>
    </source>
</evidence>
<proteinExistence type="predicted"/>
<protein>
    <submittedName>
        <fullName evidence="1">Uncharacterized protein</fullName>
    </submittedName>
</protein>
<reference evidence="1 2" key="1">
    <citation type="submission" date="2015-07" db="EMBL/GenBank/DDBJ databases">
        <title>Whole genome sequence of Ardenticatena maritima DSM 23922.</title>
        <authorList>
            <person name="Hemp J."/>
            <person name="Ward L.M."/>
            <person name="Pace L.A."/>
            <person name="Fischer W.W."/>
        </authorList>
    </citation>
    <scope>NUCLEOTIDE SEQUENCE [LARGE SCALE GENOMIC DNA]</scope>
    <source>
        <strain evidence="1 2">110S</strain>
    </source>
</reference>
<name>A0A0P6XUT6_9CHLR</name>
<dbReference type="OrthoDB" id="137480at2"/>
<dbReference type="RefSeq" id="WP_054492834.1">
    <property type="nucleotide sequence ID" value="NZ_BBZA01000097.1"/>
</dbReference>
<dbReference type="EMBL" id="LGKN01000004">
    <property type="protein sequence ID" value="KPL88219.1"/>
    <property type="molecule type" value="Genomic_DNA"/>
</dbReference>
<dbReference type="Gene3D" id="3.20.20.80">
    <property type="entry name" value="Glycosidases"/>
    <property type="match status" value="1"/>
</dbReference>
<organism evidence="1 2">
    <name type="scientific">Ardenticatena maritima</name>
    <dbReference type="NCBI Taxonomy" id="872965"/>
    <lineage>
        <taxon>Bacteria</taxon>
        <taxon>Bacillati</taxon>
        <taxon>Chloroflexota</taxon>
        <taxon>Ardenticatenia</taxon>
        <taxon>Ardenticatenales</taxon>
        <taxon>Ardenticatenaceae</taxon>
        <taxon>Ardenticatena</taxon>
    </lineage>
</organism>
<comment type="caution">
    <text evidence="1">The sequence shown here is derived from an EMBL/GenBank/DDBJ whole genome shotgun (WGS) entry which is preliminary data.</text>
</comment>
<evidence type="ECO:0000313" key="1">
    <source>
        <dbReference type="EMBL" id="KPL88219.1"/>
    </source>
</evidence>
<dbReference type="AlphaFoldDB" id="A0A0P6XUT6"/>